<dbReference type="Gramene" id="KMS81208">
    <property type="protein sequence ID" value="KMS81208"/>
    <property type="gene ID" value="BVRB_034040"/>
</dbReference>
<feature type="non-terminal residue" evidence="1">
    <location>
        <position position="1"/>
    </location>
</feature>
<evidence type="ECO:0000313" key="1">
    <source>
        <dbReference type="EMBL" id="KMS81208.1"/>
    </source>
</evidence>
<organism evidence="1 2">
    <name type="scientific">Beta vulgaris subsp. vulgaris</name>
    <name type="common">Beet</name>
    <dbReference type="NCBI Taxonomy" id="3555"/>
    <lineage>
        <taxon>Eukaryota</taxon>
        <taxon>Viridiplantae</taxon>
        <taxon>Streptophyta</taxon>
        <taxon>Embryophyta</taxon>
        <taxon>Tracheophyta</taxon>
        <taxon>Spermatophyta</taxon>
        <taxon>Magnoliopsida</taxon>
        <taxon>eudicotyledons</taxon>
        <taxon>Gunneridae</taxon>
        <taxon>Pentapetalae</taxon>
        <taxon>Caryophyllales</taxon>
        <taxon>Chenopodiaceae</taxon>
        <taxon>Betoideae</taxon>
        <taxon>Beta</taxon>
    </lineage>
</organism>
<accession>A0A0J8A0J8</accession>
<gene>
    <name evidence="1" type="ORF">BVRB_034040</name>
</gene>
<name>A0A0J8A0J8_BETVV</name>
<protein>
    <submittedName>
        <fullName evidence="1">Uncharacterized protein</fullName>
    </submittedName>
</protein>
<keyword evidence="2" id="KW-1185">Reference proteome</keyword>
<proteinExistence type="predicted"/>
<sequence>ALEIYGCSKTISIQGDSFGTVLVI</sequence>
<dbReference type="AlphaFoldDB" id="A0A0J8A0J8"/>
<dbReference type="EMBL" id="KQ105945">
    <property type="protein sequence ID" value="KMS81208.1"/>
    <property type="molecule type" value="Genomic_DNA"/>
</dbReference>
<reference evidence="1 2" key="1">
    <citation type="journal article" date="2014" name="Nature">
        <title>The genome of the recently domesticated crop plant sugar beet (Beta vulgaris).</title>
        <authorList>
            <person name="Dohm J.C."/>
            <person name="Minoche A.E."/>
            <person name="Holtgrawe D."/>
            <person name="Capella-Gutierrez S."/>
            <person name="Zakrzewski F."/>
            <person name="Tafer H."/>
            <person name="Rupp O."/>
            <person name="Sorensen T.R."/>
            <person name="Stracke R."/>
            <person name="Reinhardt R."/>
            <person name="Goesmann A."/>
            <person name="Kraft T."/>
            <person name="Schulz B."/>
            <person name="Stadler P.F."/>
            <person name="Schmidt T."/>
            <person name="Gabaldon T."/>
            <person name="Lehrach H."/>
            <person name="Weisshaar B."/>
            <person name="Himmelbauer H."/>
        </authorList>
    </citation>
    <scope>NUCLEOTIDE SEQUENCE [LARGE SCALE GENOMIC DNA]</scope>
    <source>
        <tissue evidence="1">Taproot</tissue>
    </source>
</reference>
<evidence type="ECO:0000313" key="2">
    <source>
        <dbReference type="Proteomes" id="UP000035740"/>
    </source>
</evidence>
<dbReference type="Proteomes" id="UP000035740">
    <property type="component" value="Unassembled WGS sequence"/>
</dbReference>